<evidence type="ECO:0000313" key="5">
    <source>
        <dbReference type="EMBL" id="MVA97559.1"/>
    </source>
</evidence>
<dbReference type="Gene3D" id="2.30.30.40">
    <property type="entry name" value="SH3 Domains"/>
    <property type="match status" value="1"/>
</dbReference>
<feature type="chain" id="PRO_5032399057" evidence="3">
    <location>
        <begin position="24"/>
        <end position="206"/>
    </location>
</feature>
<dbReference type="SMART" id="SM00287">
    <property type="entry name" value="SH3b"/>
    <property type="match status" value="1"/>
</dbReference>
<name>A0A844QIM2_9HYPH</name>
<feature type="domain" description="SH3b" evidence="4">
    <location>
        <begin position="24"/>
        <end position="87"/>
    </location>
</feature>
<feature type="signal peptide" evidence="3">
    <location>
        <begin position="1"/>
        <end position="23"/>
    </location>
</feature>
<comment type="caution">
    <text evidence="5">The sequence shown here is derived from an EMBL/GenBank/DDBJ whole genome shotgun (WGS) entry which is preliminary data.</text>
</comment>
<dbReference type="RefSeq" id="WP_156712506.1">
    <property type="nucleotide sequence ID" value="NZ_WPHG01000002.1"/>
</dbReference>
<keyword evidence="6" id="KW-1185">Reference proteome</keyword>
<dbReference type="Pfam" id="PF08239">
    <property type="entry name" value="SH3_3"/>
    <property type="match status" value="1"/>
</dbReference>
<dbReference type="AlphaFoldDB" id="A0A844QIM2"/>
<sequence length="206" mass="24210">MLKTILKIGTLATGLLMPGVALAAVDAIVTTDLNIRTGPGTGYQRFDTVPDGSRVIVYGCGRGYDWCDIGWRGTRGWVSGNYLAYRQAGDRRPIPDVGVSIDLPIIGLEFNTNDRRGRDRPRYRDGPRHRDAAPDWRRDRRHDRSDIRRERRDVRDARKDLREARRELRDARRSGENIRDERRTVRDARRELRQERRELRRERRRH</sequence>
<protein>
    <submittedName>
        <fullName evidence="5">SH3 domain-containing protein</fullName>
    </submittedName>
</protein>
<dbReference type="EMBL" id="WPHG01000002">
    <property type="protein sequence ID" value="MVA97559.1"/>
    <property type="molecule type" value="Genomic_DNA"/>
</dbReference>
<accession>A0A844QIM2</accession>
<dbReference type="PROSITE" id="PS51781">
    <property type="entry name" value="SH3B"/>
    <property type="match status" value="1"/>
</dbReference>
<reference evidence="5 6" key="1">
    <citation type="submission" date="2019-12" db="EMBL/GenBank/DDBJ databases">
        <title>Nitratireductor arenosus sp. nov., Isolated from sea sand, Jeju island, South Korea.</title>
        <authorList>
            <person name="Kim W."/>
        </authorList>
    </citation>
    <scope>NUCLEOTIDE SEQUENCE [LARGE SCALE GENOMIC DNA]</scope>
    <source>
        <strain evidence="5 6">CAU 1489</strain>
    </source>
</reference>
<keyword evidence="3" id="KW-0732">Signal</keyword>
<evidence type="ECO:0000259" key="4">
    <source>
        <dbReference type="PROSITE" id="PS51781"/>
    </source>
</evidence>
<keyword evidence="1" id="KW-0175">Coiled coil</keyword>
<dbReference type="InterPro" id="IPR003646">
    <property type="entry name" value="SH3-like_bac-type"/>
</dbReference>
<evidence type="ECO:0000256" key="3">
    <source>
        <dbReference type="SAM" id="SignalP"/>
    </source>
</evidence>
<feature type="coiled-coil region" evidence="1">
    <location>
        <begin position="144"/>
        <end position="205"/>
    </location>
</feature>
<evidence type="ECO:0000256" key="2">
    <source>
        <dbReference type="SAM" id="MobiDB-lite"/>
    </source>
</evidence>
<proteinExistence type="predicted"/>
<gene>
    <name evidence="5" type="ORF">GN330_09910</name>
</gene>
<evidence type="ECO:0000313" key="6">
    <source>
        <dbReference type="Proteomes" id="UP000463224"/>
    </source>
</evidence>
<evidence type="ECO:0000256" key="1">
    <source>
        <dbReference type="SAM" id="Coils"/>
    </source>
</evidence>
<feature type="region of interest" description="Disordered" evidence="2">
    <location>
        <begin position="116"/>
        <end position="140"/>
    </location>
</feature>
<organism evidence="5 6">
    <name type="scientific">Nitratireductor arenosus</name>
    <dbReference type="NCBI Taxonomy" id="2682096"/>
    <lineage>
        <taxon>Bacteria</taxon>
        <taxon>Pseudomonadati</taxon>
        <taxon>Pseudomonadota</taxon>
        <taxon>Alphaproteobacteria</taxon>
        <taxon>Hyphomicrobiales</taxon>
        <taxon>Phyllobacteriaceae</taxon>
        <taxon>Nitratireductor</taxon>
    </lineage>
</organism>
<dbReference type="Proteomes" id="UP000463224">
    <property type="component" value="Unassembled WGS sequence"/>
</dbReference>